<name>A0A9W7L3V1_9STRA</name>
<organism evidence="1 2">
    <name type="scientific">Triparma columacea</name>
    <dbReference type="NCBI Taxonomy" id="722753"/>
    <lineage>
        <taxon>Eukaryota</taxon>
        <taxon>Sar</taxon>
        <taxon>Stramenopiles</taxon>
        <taxon>Ochrophyta</taxon>
        <taxon>Bolidophyceae</taxon>
        <taxon>Parmales</taxon>
        <taxon>Triparmaceae</taxon>
        <taxon>Triparma</taxon>
    </lineage>
</organism>
<protein>
    <submittedName>
        <fullName evidence="1">Uncharacterized protein</fullName>
    </submittedName>
</protein>
<sequence>MIQVAYVGNSIQYFNDTPNVIKRVGSVEHRHSCCLRGGASLVSLKERGSNMKRVFKEGSDYGADTIEGLLGPGGGGEGAWDFVVMNDYTQAPARDDSRSATLDVLRNYYAPLISPLTVVVFLETFAYVEEGVNNSSDLGTFDEFQDALVDGYEVYRELMDELGIKCRIAKVGSAFRRVKSADEELWRKLYFSDKYHPSPLGTFLSSCVLHRTMFGSDAVLERAGEAFVEARHMSGGDIPDLQDMERVWEIAGSEGGGERRGKL</sequence>
<accession>A0A9W7L3V1</accession>
<dbReference type="Gene3D" id="3.40.50.1110">
    <property type="entry name" value="SGNH hydrolase"/>
    <property type="match status" value="1"/>
</dbReference>
<dbReference type="OrthoDB" id="42251at2759"/>
<dbReference type="AlphaFoldDB" id="A0A9W7L3V1"/>
<gene>
    <name evidence="1" type="ORF">TrCOL_g4220</name>
</gene>
<comment type="caution">
    <text evidence="1">The sequence shown here is derived from an EMBL/GenBank/DDBJ whole genome shotgun (WGS) entry which is preliminary data.</text>
</comment>
<evidence type="ECO:0000313" key="1">
    <source>
        <dbReference type="EMBL" id="GMI26704.1"/>
    </source>
</evidence>
<dbReference type="EMBL" id="BRYA01000634">
    <property type="protein sequence ID" value="GMI26704.1"/>
    <property type="molecule type" value="Genomic_DNA"/>
</dbReference>
<proteinExistence type="predicted"/>
<reference evidence="2" key="1">
    <citation type="journal article" date="2023" name="Commun. Biol.">
        <title>Genome analysis of Parmales, the sister group of diatoms, reveals the evolutionary specialization of diatoms from phago-mixotrophs to photoautotrophs.</title>
        <authorList>
            <person name="Ban H."/>
            <person name="Sato S."/>
            <person name="Yoshikawa S."/>
            <person name="Yamada K."/>
            <person name="Nakamura Y."/>
            <person name="Ichinomiya M."/>
            <person name="Sato N."/>
            <person name="Blanc-Mathieu R."/>
            <person name="Endo H."/>
            <person name="Kuwata A."/>
            <person name="Ogata H."/>
        </authorList>
    </citation>
    <scope>NUCLEOTIDE SEQUENCE [LARGE SCALE GENOMIC DNA]</scope>
</reference>
<keyword evidence="2" id="KW-1185">Reference proteome</keyword>
<evidence type="ECO:0000313" key="2">
    <source>
        <dbReference type="Proteomes" id="UP001165065"/>
    </source>
</evidence>
<dbReference type="InterPro" id="IPR036514">
    <property type="entry name" value="SGNH_hydro_sf"/>
</dbReference>
<dbReference type="Proteomes" id="UP001165065">
    <property type="component" value="Unassembled WGS sequence"/>
</dbReference>